<dbReference type="FunFam" id="3.40.50.300:FF:000032">
    <property type="entry name" value="Export ABC transporter ATP-binding protein"/>
    <property type="match status" value="1"/>
</dbReference>
<protein>
    <submittedName>
        <fullName evidence="6">ABC transporter ATP-binding protein</fullName>
    </submittedName>
</protein>
<dbReference type="Pfam" id="PF00005">
    <property type="entry name" value="ABC_tran"/>
    <property type="match status" value="1"/>
</dbReference>
<dbReference type="PANTHER" id="PTHR42798">
    <property type="entry name" value="LIPOPROTEIN-RELEASING SYSTEM ATP-BINDING PROTEIN LOLD"/>
    <property type="match status" value="1"/>
</dbReference>
<sequence length="233" mass="25665">MNEILKLEQITKVFETEELETHALSGISLSIHQGEYVSISGPSGCGKSTLLSIMGLLDFATSGKYFIEGHDVTSLTLNQAAKVRNEKIGFIFQSFNLIDELSVFDNVALPLRYHSQKFSNQEIEQRVLARLEQVGLSHRISHKPNQLSGGQQQRVAIARALVANPSILLVDEPTGNLDSKAGDQVMDLLEELNKQGTTICMVTHDPRYADMARIKVQLLDGKVLHAPLTKATA</sequence>
<evidence type="ECO:0000256" key="4">
    <source>
        <dbReference type="ARBA" id="ARBA00038388"/>
    </source>
</evidence>
<dbReference type="CDD" id="cd03255">
    <property type="entry name" value="ABC_MJ0796_LolCDE_FtsE"/>
    <property type="match status" value="1"/>
</dbReference>
<dbReference type="Proteomes" id="UP000623842">
    <property type="component" value="Unassembled WGS sequence"/>
</dbReference>
<dbReference type="GO" id="GO:0022857">
    <property type="term" value="F:transmembrane transporter activity"/>
    <property type="evidence" value="ECO:0007669"/>
    <property type="project" value="UniProtKB-ARBA"/>
</dbReference>
<reference evidence="6" key="2">
    <citation type="submission" date="2020-09" db="EMBL/GenBank/DDBJ databases">
        <authorList>
            <person name="Sun Q."/>
            <person name="Kim S."/>
        </authorList>
    </citation>
    <scope>NUCLEOTIDE SEQUENCE</scope>
    <source>
        <strain evidence="6">KCTC 42731</strain>
    </source>
</reference>
<gene>
    <name evidence="6" type="ORF">GCM10017161_31200</name>
</gene>
<name>A0A919BND5_9GAMM</name>
<comment type="caution">
    <text evidence="6">The sequence shown here is derived from an EMBL/GenBank/DDBJ whole genome shotgun (WGS) entry which is preliminary data.</text>
</comment>
<evidence type="ECO:0000313" key="7">
    <source>
        <dbReference type="Proteomes" id="UP000623842"/>
    </source>
</evidence>
<comment type="similarity">
    <text evidence="4">Belongs to the ABC transporter superfamily. Macrolide exporter (TC 3.A.1.122) family.</text>
</comment>
<dbReference type="SMART" id="SM00382">
    <property type="entry name" value="AAA"/>
    <property type="match status" value="1"/>
</dbReference>
<dbReference type="PROSITE" id="PS00211">
    <property type="entry name" value="ABC_TRANSPORTER_1"/>
    <property type="match status" value="1"/>
</dbReference>
<evidence type="ECO:0000256" key="1">
    <source>
        <dbReference type="ARBA" id="ARBA00022448"/>
    </source>
</evidence>
<evidence type="ECO:0000256" key="3">
    <source>
        <dbReference type="ARBA" id="ARBA00022840"/>
    </source>
</evidence>
<evidence type="ECO:0000259" key="5">
    <source>
        <dbReference type="PROSITE" id="PS50893"/>
    </source>
</evidence>
<dbReference type="InterPro" id="IPR003439">
    <property type="entry name" value="ABC_transporter-like_ATP-bd"/>
</dbReference>
<dbReference type="SUPFAM" id="SSF52540">
    <property type="entry name" value="P-loop containing nucleoside triphosphate hydrolases"/>
    <property type="match status" value="1"/>
</dbReference>
<dbReference type="InterPro" id="IPR027417">
    <property type="entry name" value="P-loop_NTPase"/>
</dbReference>
<dbReference type="GO" id="GO:1902495">
    <property type="term" value="C:transmembrane transporter complex"/>
    <property type="evidence" value="ECO:0007669"/>
    <property type="project" value="UniProtKB-ARBA"/>
</dbReference>
<dbReference type="InterPro" id="IPR003593">
    <property type="entry name" value="AAA+_ATPase"/>
</dbReference>
<evidence type="ECO:0000313" key="6">
    <source>
        <dbReference type="EMBL" id="GHG00308.1"/>
    </source>
</evidence>
<dbReference type="GO" id="GO:0005524">
    <property type="term" value="F:ATP binding"/>
    <property type="evidence" value="ECO:0007669"/>
    <property type="project" value="UniProtKB-KW"/>
</dbReference>
<feature type="domain" description="ABC transporter" evidence="5">
    <location>
        <begin position="5"/>
        <end position="233"/>
    </location>
</feature>
<accession>A0A919BND5</accession>
<dbReference type="PROSITE" id="PS50893">
    <property type="entry name" value="ABC_TRANSPORTER_2"/>
    <property type="match status" value="1"/>
</dbReference>
<dbReference type="GO" id="GO:0016887">
    <property type="term" value="F:ATP hydrolysis activity"/>
    <property type="evidence" value="ECO:0007669"/>
    <property type="project" value="InterPro"/>
</dbReference>
<dbReference type="EMBL" id="BNCK01000007">
    <property type="protein sequence ID" value="GHG00308.1"/>
    <property type="molecule type" value="Genomic_DNA"/>
</dbReference>
<dbReference type="InterPro" id="IPR017871">
    <property type="entry name" value="ABC_transporter-like_CS"/>
</dbReference>
<keyword evidence="2" id="KW-0547">Nucleotide-binding</keyword>
<keyword evidence="3 6" id="KW-0067">ATP-binding</keyword>
<reference evidence="6" key="1">
    <citation type="journal article" date="2014" name="Int. J. Syst. Evol. Microbiol.">
        <title>Complete genome sequence of Corynebacterium casei LMG S-19264T (=DSM 44701T), isolated from a smear-ripened cheese.</title>
        <authorList>
            <consortium name="US DOE Joint Genome Institute (JGI-PGF)"/>
            <person name="Walter F."/>
            <person name="Albersmeier A."/>
            <person name="Kalinowski J."/>
            <person name="Ruckert C."/>
        </authorList>
    </citation>
    <scope>NUCLEOTIDE SEQUENCE</scope>
    <source>
        <strain evidence="6">KCTC 42731</strain>
    </source>
</reference>
<dbReference type="AlphaFoldDB" id="A0A919BND5"/>
<proteinExistence type="inferred from homology"/>
<dbReference type="PANTHER" id="PTHR42798:SF4">
    <property type="entry name" value="ABC TRANSPORTER DOMAIN-CONTAINING PROTEIN"/>
    <property type="match status" value="1"/>
</dbReference>
<evidence type="ECO:0000256" key="2">
    <source>
        <dbReference type="ARBA" id="ARBA00022741"/>
    </source>
</evidence>
<organism evidence="6 7">
    <name type="scientific">Thalassotalea marina</name>
    <dbReference type="NCBI Taxonomy" id="1673741"/>
    <lineage>
        <taxon>Bacteria</taxon>
        <taxon>Pseudomonadati</taxon>
        <taxon>Pseudomonadota</taxon>
        <taxon>Gammaproteobacteria</taxon>
        <taxon>Alteromonadales</taxon>
        <taxon>Colwelliaceae</taxon>
        <taxon>Thalassotalea</taxon>
    </lineage>
</organism>
<keyword evidence="1" id="KW-0813">Transport</keyword>
<keyword evidence="7" id="KW-1185">Reference proteome</keyword>
<dbReference type="Gene3D" id="3.40.50.300">
    <property type="entry name" value="P-loop containing nucleotide triphosphate hydrolases"/>
    <property type="match status" value="1"/>
</dbReference>
<dbReference type="RefSeq" id="WP_189772484.1">
    <property type="nucleotide sequence ID" value="NZ_BNCK01000007.1"/>
</dbReference>
<dbReference type="InterPro" id="IPR017911">
    <property type="entry name" value="MacB-like_ATP-bd"/>
</dbReference>